<dbReference type="PROSITE" id="PS01037">
    <property type="entry name" value="SBP_BACTERIAL_1"/>
    <property type="match status" value="1"/>
</dbReference>
<evidence type="ECO:0000256" key="5">
    <source>
        <dbReference type="ARBA" id="ARBA00030303"/>
    </source>
</evidence>
<dbReference type="InterPro" id="IPR006060">
    <property type="entry name" value="Maltose/Cyclodextrin-bd"/>
</dbReference>
<dbReference type="InterPro" id="IPR006061">
    <property type="entry name" value="SBP_1_CS"/>
</dbReference>
<evidence type="ECO:0000256" key="7">
    <source>
        <dbReference type="SAM" id="MobiDB-lite"/>
    </source>
</evidence>
<dbReference type="PANTHER" id="PTHR30061">
    <property type="entry name" value="MALTOSE-BINDING PERIPLASMIC PROTEIN"/>
    <property type="match status" value="1"/>
</dbReference>
<dbReference type="AlphaFoldDB" id="A0A0R2KIA2"/>
<dbReference type="GO" id="GO:0055052">
    <property type="term" value="C:ATP-binding cassette (ABC) transporter complex, substrate-binding subunit-containing"/>
    <property type="evidence" value="ECO:0007669"/>
    <property type="project" value="TreeGrafter"/>
</dbReference>
<keyword evidence="6" id="KW-0449">Lipoprotein</keyword>
<proteinExistence type="inferred from homology"/>
<dbReference type="GO" id="GO:0015144">
    <property type="term" value="F:carbohydrate transmembrane transporter activity"/>
    <property type="evidence" value="ECO:0007669"/>
    <property type="project" value="InterPro"/>
</dbReference>
<evidence type="ECO:0000313" key="9">
    <source>
        <dbReference type="Proteomes" id="UP000051491"/>
    </source>
</evidence>
<accession>A0A0R2KIA2</accession>
<comment type="similarity">
    <text evidence="1 6">Belongs to the bacterial solute-binding protein 1 family.</text>
</comment>
<comment type="caution">
    <text evidence="8">The sequence shown here is derived from an EMBL/GenBank/DDBJ whole genome shotgun (WGS) entry which is preliminary data.</text>
</comment>
<evidence type="ECO:0000256" key="6">
    <source>
        <dbReference type="RuleBase" id="RU365005"/>
    </source>
</evidence>
<dbReference type="GO" id="GO:0015768">
    <property type="term" value="P:maltose transport"/>
    <property type="evidence" value="ECO:0007669"/>
    <property type="project" value="TreeGrafter"/>
</dbReference>
<dbReference type="PANTHER" id="PTHR30061:SF50">
    <property type="entry name" value="MALTOSE_MALTODEXTRIN-BINDING PERIPLASMIC PROTEIN"/>
    <property type="match status" value="1"/>
</dbReference>
<feature type="signal peptide" evidence="6">
    <location>
        <begin position="1"/>
        <end position="22"/>
    </location>
</feature>
<dbReference type="PROSITE" id="PS51257">
    <property type="entry name" value="PROKAR_LIPOPROTEIN"/>
    <property type="match status" value="1"/>
</dbReference>
<dbReference type="PATRIC" id="fig|89059.3.peg.473"/>
<gene>
    <name evidence="8" type="ORF">IV43_GL000465</name>
</gene>
<dbReference type="Pfam" id="PF13416">
    <property type="entry name" value="SBP_bac_8"/>
    <property type="match status" value="1"/>
</dbReference>
<organism evidence="8 9">
    <name type="scientific">Ligilactobacillus acidipiscis</name>
    <dbReference type="NCBI Taxonomy" id="89059"/>
    <lineage>
        <taxon>Bacteria</taxon>
        <taxon>Bacillati</taxon>
        <taxon>Bacillota</taxon>
        <taxon>Bacilli</taxon>
        <taxon>Lactobacillales</taxon>
        <taxon>Lactobacillaceae</taxon>
        <taxon>Ligilactobacillus</taxon>
    </lineage>
</organism>
<evidence type="ECO:0000256" key="2">
    <source>
        <dbReference type="ARBA" id="ARBA00022448"/>
    </source>
</evidence>
<dbReference type="OrthoDB" id="9766758at2"/>
<keyword evidence="3 6" id="KW-0762">Sugar transport</keyword>
<keyword evidence="6" id="KW-0472">Membrane</keyword>
<dbReference type="GO" id="GO:0042956">
    <property type="term" value="P:maltodextrin transmembrane transport"/>
    <property type="evidence" value="ECO:0007669"/>
    <property type="project" value="TreeGrafter"/>
</dbReference>
<keyword evidence="2 6" id="KW-0813">Transport</keyword>
<dbReference type="InterPro" id="IPR006059">
    <property type="entry name" value="SBP"/>
</dbReference>
<evidence type="ECO:0000256" key="1">
    <source>
        <dbReference type="ARBA" id="ARBA00008520"/>
    </source>
</evidence>
<dbReference type="SUPFAM" id="SSF53850">
    <property type="entry name" value="Periplasmic binding protein-like II"/>
    <property type="match status" value="1"/>
</dbReference>
<reference evidence="8 9" key="1">
    <citation type="journal article" date="2015" name="Genome Announc.">
        <title>Expanding the biotechnology potential of lactobacilli through comparative genomics of 213 strains and associated genera.</title>
        <authorList>
            <person name="Sun Z."/>
            <person name="Harris H.M."/>
            <person name="McCann A."/>
            <person name="Guo C."/>
            <person name="Argimon S."/>
            <person name="Zhang W."/>
            <person name="Yang X."/>
            <person name="Jeffery I.B."/>
            <person name="Cooney J.C."/>
            <person name="Kagawa T.F."/>
            <person name="Liu W."/>
            <person name="Song Y."/>
            <person name="Salvetti E."/>
            <person name="Wrobel A."/>
            <person name="Rasinkangas P."/>
            <person name="Parkhill J."/>
            <person name="Rea M.C."/>
            <person name="O'Sullivan O."/>
            <person name="Ritari J."/>
            <person name="Douillard F.P."/>
            <person name="Paul Ross R."/>
            <person name="Yang R."/>
            <person name="Briner A.E."/>
            <person name="Felis G.E."/>
            <person name="de Vos W.M."/>
            <person name="Barrangou R."/>
            <person name="Klaenhammer T.R."/>
            <person name="Caufield P.W."/>
            <person name="Cui Y."/>
            <person name="Zhang H."/>
            <person name="O'Toole P.W."/>
        </authorList>
    </citation>
    <scope>NUCLEOTIDE SEQUENCE [LARGE SCALE GENOMIC DNA]</scope>
    <source>
        <strain evidence="8 9">DSM 15353</strain>
    </source>
</reference>
<dbReference type="PRINTS" id="PR00181">
    <property type="entry name" value="MALTOSEBP"/>
</dbReference>
<feature type="region of interest" description="Disordered" evidence="7">
    <location>
        <begin position="391"/>
        <end position="418"/>
    </location>
</feature>
<keyword evidence="6" id="KW-1003">Cell membrane</keyword>
<feature type="compositionally biased region" description="Basic and acidic residues" evidence="7">
    <location>
        <begin position="400"/>
        <end position="409"/>
    </location>
</feature>
<name>A0A0R2KIA2_9LACO</name>
<evidence type="ECO:0000313" key="8">
    <source>
        <dbReference type="EMBL" id="KRN86666.1"/>
    </source>
</evidence>
<sequence>MKKSFKKMGMLALAAGMTLTLAACGNDKKDADASAKKTVTVSVDKGYKDYINDVKGKFEKDNKVKVVVKTHDALSTLDNLKLDGPAGKAPDVMMAPFDRVGVLGKQGQLATVKLPSGRYNQKDKDLVTLKGKQYGQPAVIETLVMYYNKDLVSEAPKTFKDLEAMSKDPKYAYENDKTKNVAFLTQWTNFYNAYGVIKAYDGYIFGKNNTDPKDIGLNNQGGVEGITYMTDWFKNVWPKGMQSTTSNENFITDQFTKGKSAVIIDGPWMAAQYKKSKINFGVASIPTLPNGKEYQAFGGGKAWVVSNYSKNKSMSQKFAAYLANDNNQQKFYKATQEVPANENARAEVIKNKDDQLTQAVVEQFKSADPMPNLPEMAEVWTGAENLMVNSASGKQTPKQAADKAVKQIKESIQQKYKD</sequence>
<evidence type="ECO:0000256" key="3">
    <source>
        <dbReference type="ARBA" id="ARBA00022597"/>
    </source>
</evidence>
<dbReference type="Proteomes" id="UP000051491">
    <property type="component" value="Unassembled WGS sequence"/>
</dbReference>
<dbReference type="Gene3D" id="3.40.190.10">
    <property type="entry name" value="Periplasmic binding protein-like II"/>
    <property type="match status" value="2"/>
</dbReference>
<feature type="chain" id="PRO_5039751672" description="Maltodextrin-binding protein" evidence="6">
    <location>
        <begin position="23"/>
        <end position="418"/>
    </location>
</feature>
<comment type="subcellular location">
    <subcellularLocation>
        <location evidence="6">Cell membrane</location>
        <topology evidence="6">Lipid-anchor</topology>
    </subcellularLocation>
</comment>
<dbReference type="EMBL" id="JQBK01000014">
    <property type="protein sequence ID" value="KRN86666.1"/>
    <property type="molecule type" value="Genomic_DNA"/>
</dbReference>
<dbReference type="GO" id="GO:1901982">
    <property type="term" value="F:maltose binding"/>
    <property type="evidence" value="ECO:0007669"/>
    <property type="project" value="TreeGrafter"/>
</dbReference>
<protein>
    <recommendedName>
        <fullName evidence="5 6">Maltodextrin-binding protein</fullName>
    </recommendedName>
</protein>
<evidence type="ECO:0000256" key="4">
    <source>
        <dbReference type="ARBA" id="ARBA00022729"/>
    </source>
</evidence>
<keyword evidence="4 6" id="KW-0732">Signal</keyword>